<dbReference type="Gene3D" id="2.140.10.30">
    <property type="entry name" value="Dipeptidylpeptidase IV, N-terminal domain"/>
    <property type="match status" value="1"/>
</dbReference>
<evidence type="ECO:0000259" key="13">
    <source>
        <dbReference type="Pfam" id="PF00326"/>
    </source>
</evidence>
<dbReference type="GO" id="GO:0005774">
    <property type="term" value="C:vacuolar membrane"/>
    <property type="evidence" value="ECO:0007669"/>
    <property type="project" value="UniProtKB-SubCell"/>
</dbReference>
<dbReference type="InterPro" id="IPR050278">
    <property type="entry name" value="Serine_Prot_S9B/DPPIV"/>
</dbReference>
<reference evidence="15 16" key="1">
    <citation type="journal article" date="2016" name="Proc. Natl. Acad. Sci. U.S.A.">
        <title>Lipid metabolic changes in an early divergent fungus govern the establishment of a mutualistic symbiosis with endobacteria.</title>
        <authorList>
            <person name="Lastovetsky O.A."/>
            <person name="Gaspar M.L."/>
            <person name="Mondo S.J."/>
            <person name="LaButti K.M."/>
            <person name="Sandor L."/>
            <person name="Grigoriev I.V."/>
            <person name="Henry S.A."/>
            <person name="Pawlowska T.E."/>
        </authorList>
    </citation>
    <scope>NUCLEOTIDE SEQUENCE [LARGE SCALE GENOMIC DNA]</scope>
    <source>
        <strain evidence="15 16">ATCC 11559</strain>
    </source>
</reference>
<dbReference type="Pfam" id="PF00326">
    <property type="entry name" value="Peptidase_S9"/>
    <property type="match status" value="1"/>
</dbReference>
<keyword evidence="10 12" id="KW-0472">Membrane</keyword>
<dbReference type="SUPFAM" id="SSF82171">
    <property type="entry name" value="DPP6 N-terminal domain-like"/>
    <property type="match status" value="1"/>
</dbReference>
<keyword evidence="11" id="KW-0325">Glycoprotein</keyword>
<dbReference type="InterPro" id="IPR002469">
    <property type="entry name" value="Peptidase_S9B_N"/>
</dbReference>
<keyword evidence="4" id="KW-0645">Protease</keyword>
<dbReference type="GO" id="GO:0006508">
    <property type="term" value="P:proteolysis"/>
    <property type="evidence" value="ECO:0007669"/>
    <property type="project" value="UniProtKB-KW"/>
</dbReference>
<feature type="domain" description="Dipeptidylpeptidase IV N-terminal" evidence="14">
    <location>
        <begin position="215"/>
        <end position="607"/>
    </location>
</feature>
<evidence type="ECO:0000256" key="2">
    <source>
        <dbReference type="ARBA" id="ARBA00006150"/>
    </source>
</evidence>
<name>A0A1X0RP85_RHIZD</name>
<dbReference type="InterPro" id="IPR001375">
    <property type="entry name" value="Peptidase_S9_cat"/>
</dbReference>
<dbReference type="PANTHER" id="PTHR11731">
    <property type="entry name" value="PROTEASE FAMILY S9B,C DIPEPTIDYL-PEPTIDASE IV-RELATED"/>
    <property type="match status" value="1"/>
</dbReference>
<evidence type="ECO:0000256" key="5">
    <source>
        <dbReference type="ARBA" id="ARBA00022692"/>
    </source>
</evidence>
<evidence type="ECO:0000256" key="8">
    <source>
        <dbReference type="ARBA" id="ARBA00022968"/>
    </source>
</evidence>
<keyword evidence="7" id="KW-0720">Serine protease</keyword>
<dbReference type="Proteomes" id="UP000242381">
    <property type="component" value="Unassembled WGS sequence"/>
</dbReference>
<dbReference type="AlphaFoldDB" id="A0A1X0RP85"/>
<dbReference type="GO" id="GO:0004252">
    <property type="term" value="F:serine-type endopeptidase activity"/>
    <property type="evidence" value="ECO:0007669"/>
    <property type="project" value="InterPro"/>
</dbReference>
<evidence type="ECO:0000256" key="9">
    <source>
        <dbReference type="ARBA" id="ARBA00022989"/>
    </source>
</evidence>
<keyword evidence="6" id="KW-0378">Hydrolase</keyword>
<evidence type="ECO:0000259" key="14">
    <source>
        <dbReference type="Pfam" id="PF00930"/>
    </source>
</evidence>
<evidence type="ECO:0000313" key="16">
    <source>
        <dbReference type="Proteomes" id="UP000242381"/>
    </source>
</evidence>
<accession>A0A1X0RP85</accession>
<evidence type="ECO:0000256" key="4">
    <source>
        <dbReference type="ARBA" id="ARBA00022670"/>
    </source>
</evidence>
<evidence type="ECO:0000256" key="1">
    <source>
        <dbReference type="ARBA" id="ARBA00004576"/>
    </source>
</evidence>
<feature type="domain" description="Peptidase S9 prolyl oligopeptidase catalytic" evidence="13">
    <location>
        <begin position="689"/>
        <end position="891"/>
    </location>
</feature>
<evidence type="ECO:0000256" key="6">
    <source>
        <dbReference type="ARBA" id="ARBA00022801"/>
    </source>
</evidence>
<evidence type="ECO:0000256" key="10">
    <source>
        <dbReference type="ARBA" id="ARBA00023136"/>
    </source>
</evidence>
<proteinExistence type="inferred from homology"/>
<dbReference type="OMA" id="WLEDVTH"/>
<keyword evidence="3" id="KW-0031">Aminopeptidase</keyword>
<dbReference type="FunFam" id="3.40.50.1820:FF:000003">
    <property type="entry name" value="Dipeptidyl peptidase 4"/>
    <property type="match status" value="1"/>
</dbReference>
<comment type="subcellular location">
    <subcellularLocation>
        <location evidence="1">Vacuole membrane</location>
        <topology evidence="1">Single-pass type II membrane protein</topology>
    </subcellularLocation>
</comment>
<evidence type="ECO:0000256" key="7">
    <source>
        <dbReference type="ARBA" id="ARBA00022825"/>
    </source>
</evidence>
<dbReference type="EMBL" id="KV921517">
    <property type="protein sequence ID" value="ORE13698.1"/>
    <property type="molecule type" value="Genomic_DNA"/>
</dbReference>
<organism evidence="15 16">
    <name type="scientific">Rhizopus microsporus</name>
    <dbReference type="NCBI Taxonomy" id="58291"/>
    <lineage>
        <taxon>Eukaryota</taxon>
        <taxon>Fungi</taxon>
        <taxon>Fungi incertae sedis</taxon>
        <taxon>Mucoromycota</taxon>
        <taxon>Mucoromycotina</taxon>
        <taxon>Mucoromycetes</taxon>
        <taxon>Mucorales</taxon>
        <taxon>Mucorineae</taxon>
        <taxon>Rhizopodaceae</taxon>
        <taxon>Rhizopus</taxon>
    </lineage>
</organism>
<dbReference type="InterPro" id="IPR002471">
    <property type="entry name" value="Pept_S9_AS"/>
</dbReference>
<protein>
    <submittedName>
        <fullName evidence="15">Uncharacterized protein</fullName>
    </submittedName>
</protein>
<gene>
    <name evidence="15" type="ORF">BCV71DRAFT_222032</name>
</gene>
<keyword evidence="9 12" id="KW-1133">Transmembrane helix</keyword>
<dbReference type="GO" id="GO:0004177">
    <property type="term" value="F:aminopeptidase activity"/>
    <property type="evidence" value="ECO:0007669"/>
    <property type="project" value="UniProtKB-KW"/>
</dbReference>
<dbReference type="PANTHER" id="PTHR11731:SF200">
    <property type="entry name" value="DIPEPTIDYL PEPTIDASE 10, ISOFORM B"/>
    <property type="match status" value="1"/>
</dbReference>
<dbReference type="SUPFAM" id="SSF53474">
    <property type="entry name" value="alpha/beta-Hydrolases"/>
    <property type="match status" value="1"/>
</dbReference>
<dbReference type="InterPro" id="IPR029058">
    <property type="entry name" value="AB_hydrolase_fold"/>
</dbReference>
<dbReference type="VEuPathDB" id="FungiDB:BCV72DRAFT_62328"/>
<dbReference type="GO" id="GO:0008239">
    <property type="term" value="F:dipeptidyl-peptidase activity"/>
    <property type="evidence" value="ECO:0007669"/>
    <property type="project" value="TreeGrafter"/>
</dbReference>
<dbReference type="Pfam" id="PF00930">
    <property type="entry name" value="DPPIV_N"/>
    <property type="match status" value="1"/>
</dbReference>
<keyword evidence="5 12" id="KW-0812">Transmembrane</keyword>
<keyword evidence="8" id="KW-0735">Signal-anchor</keyword>
<evidence type="ECO:0000256" key="11">
    <source>
        <dbReference type="ARBA" id="ARBA00023180"/>
    </source>
</evidence>
<sequence>MSLWSNKQTNEYEMREVVDLDSYIAQVDGRNSLNILDITSDDNGSDSTMSIDEGYKYNYEQRNFEGDEAEQSLVNNNENSSNDIEGGEVHKNILNKQKKASKKWICIGFLIFLLLLWLIWIIGLSQISSESIDQQSNKAKHIDFPDLYNTSFFPKSADLKWVHHDSKDGLHTYIEPLTGSIIMESIEDDNQKILVDGSRLKVNNNPITYYSYEISNDNQYVLFTTNLTKQWRHSTLSNVYIFDIARQSLLPLNNMSTIHSTPAISQSLWSPSGHQLAYVMNNDLYVTNLVNHTRITYDGSSTIFNGVLDWVYEEEVFDSNLAMWWSPDSTHIAYLRSNETNVHDIRLQHYTQENSIYPEETVVKYPKPGAPNPQVSLHVHSLLSNTSVVLTSNSAMNITANITSNFKEFNETDRIITDVLWATNSSTHLLFKQTNRVQDIELTSLVTFNKSGAVIENVRTYKPADDGWIESSQSMIYLSTSYSKESYPLISYIDLVDNGKGFMHLAVIKIGAKKSKHTTWLTVGKYEVIPRTIVIDRKRNFLHYISTEQSHLERHLYRINLNSTNPSSTKMCLTCSDDPTQHAYYSASFSSLSGYYVLDYMGPDVPTSVVKSVDNPKFEKVLQDNSALKELISNYELPKARMVTVKSGGVSMDARELLPPDFDATKKYPVLFQVYGGPGSQTAAYTFELNWSTFLASKLGYIVVNVDGRGTGFKGRKYRVGVKGRLGELETIDQINAAKHWASLEYVDPARIAIWGWSYGGYLTSKVIEANSGLFIAGMAVAPVTDWRYYDSIYTERYMLTPQMNPDGYNKSAVNNMEGFNNAKFFLVHGTADDNVHFQNSAVLVNKLIQANVHNYQVQYFPDSDHNIDHGNANQNLYYLLTNFLWESFGGKEYLHVRKELNGHFSGPLTSSEH</sequence>
<evidence type="ECO:0000313" key="15">
    <source>
        <dbReference type="EMBL" id="ORE13698.1"/>
    </source>
</evidence>
<feature type="transmembrane region" description="Helical" evidence="12">
    <location>
        <begin position="104"/>
        <end position="123"/>
    </location>
</feature>
<dbReference type="GO" id="GO:0005886">
    <property type="term" value="C:plasma membrane"/>
    <property type="evidence" value="ECO:0007669"/>
    <property type="project" value="TreeGrafter"/>
</dbReference>
<dbReference type="PROSITE" id="PS00708">
    <property type="entry name" value="PRO_ENDOPEP_SER"/>
    <property type="match status" value="1"/>
</dbReference>
<evidence type="ECO:0000256" key="12">
    <source>
        <dbReference type="SAM" id="Phobius"/>
    </source>
</evidence>
<evidence type="ECO:0000256" key="3">
    <source>
        <dbReference type="ARBA" id="ARBA00022438"/>
    </source>
</evidence>
<dbReference type="VEuPathDB" id="FungiDB:BCV72DRAFT_62329"/>
<comment type="similarity">
    <text evidence="2">Belongs to the peptidase S9B family.</text>
</comment>
<dbReference type="Gene3D" id="3.40.50.1820">
    <property type="entry name" value="alpha/beta hydrolase"/>
    <property type="match status" value="1"/>
</dbReference>